<gene>
    <name evidence="1" type="ORF">MANT1106_LOCUS11426</name>
</gene>
<name>A0A7S0X902_9CHLO</name>
<accession>A0A7S0X902</accession>
<proteinExistence type="predicted"/>
<protein>
    <submittedName>
        <fullName evidence="1">Uncharacterized protein</fullName>
    </submittedName>
</protein>
<dbReference type="EMBL" id="HBFC01019174">
    <property type="protein sequence ID" value="CAD8708743.1"/>
    <property type="molecule type" value="Transcribed_RNA"/>
</dbReference>
<evidence type="ECO:0000313" key="1">
    <source>
        <dbReference type="EMBL" id="CAD8708743.1"/>
    </source>
</evidence>
<sequence length="170" mass="18459">MAAPAQQTMLSPTVSGKVNVKHIEQLSEDAKGLCGPTMLCNFAMWDNAKPRAYAMITDNRLEQNLPCFPCLGPDMVMDQVGVKYFDRVGSKWERMEQFTPFHTCCVLELCGQVAVSTGDAMPPFLATLPGRVLCPCFSTFVPGLTDAAAFSVLMSDAVSSFQAKNPPNKA</sequence>
<dbReference type="AlphaFoldDB" id="A0A7S0X902"/>
<organism evidence="1">
    <name type="scientific">Mantoniella antarctica</name>
    <dbReference type="NCBI Taxonomy" id="81844"/>
    <lineage>
        <taxon>Eukaryota</taxon>
        <taxon>Viridiplantae</taxon>
        <taxon>Chlorophyta</taxon>
        <taxon>Mamiellophyceae</taxon>
        <taxon>Mamiellales</taxon>
        <taxon>Mamiellaceae</taxon>
        <taxon>Mantoniella</taxon>
    </lineage>
</organism>
<reference evidence="1" key="1">
    <citation type="submission" date="2021-01" db="EMBL/GenBank/DDBJ databases">
        <authorList>
            <person name="Corre E."/>
            <person name="Pelletier E."/>
            <person name="Niang G."/>
            <person name="Scheremetjew M."/>
            <person name="Finn R."/>
            <person name="Kale V."/>
            <person name="Holt S."/>
            <person name="Cochrane G."/>
            <person name="Meng A."/>
            <person name="Brown T."/>
            <person name="Cohen L."/>
        </authorList>
    </citation>
    <scope>NUCLEOTIDE SEQUENCE</scope>
    <source>
        <strain evidence="1">SL-175</strain>
    </source>
</reference>